<evidence type="ECO:0000256" key="1">
    <source>
        <dbReference type="SAM" id="MobiDB-lite"/>
    </source>
</evidence>
<dbReference type="Pfam" id="PF01039">
    <property type="entry name" value="Carboxyl_trans"/>
    <property type="match status" value="1"/>
</dbReference>
<proteinExistence type="predicted"/>
<dbReference type="GO" id="GO:1905202">
    <property type="term" value="C:methylcrotonoyl-CoA carboxylase complex"/>
    <property type="evidence" value="ECO:0007669"/>
    <property type="project" value="TreeGrafter"/>
</dbReference>
<evidence type="ECO:0000313" key="5">
    <source>
        <dbReference type="Proteomes" id="UP000032360"/>
    </source>
</evidence>
<feature type="domain" description="CoA carboxyltransferase C-terminal" evidence="3">
    <location>
        <begin position="260"/>
        <end position="510"/>
    </location>
</feature>
<dbReference type="InterPro" id="IPR034733">
    <property type="entry name" value="AcCoA_carboxyl_beta"/>
</dbReference>
<dbReference type="PROSITE" id="PS50989">
    <property type="entry name" value="COA_CT_CTER"/>
    <property type="match status" value="1"/>
</dbReference>
<dbReference type="RefSeq" id="WP_052604712.1">
    <property type="nucleotide sequence ID" value="NZ_JXYS01000023.1"/>
</dbReference>
<dbReference type="EMBL" id="JXYS01000023">
    <property type="protein sequence ID" value="KJF18205.1"/>
    <property type="molecule type" value="Genomic_DNA"/>
</dbReference>
<feature type="region of interest" description="Disordered" evidence="1">
    <location>
        <begin position="249"/>
        <end position="269"/>
    </location>
</feature>
<keyword evidence="4" id="KW-0808">Transferase</keyword>
<dbReference type="Proteomes" id="UP000032360">
    <property type="component" value="Unassembled WGS sequence"/>
</dbReference>
<dbReference type="InterPro" id="IPR045190">
    <property type="entry name" value="MCCB/AccD1-like"/>
</dbReference>
<dbReference type="SUPFAM" id="SSF52096">
    <property type="entry name" value="ClpP/crotonase"/>
    <property type="match status" value="2"/>
</dbReference>
<name>A0A0D8HJS5_9ACTN</name>
<sequence length="510" mass="55841">MGNRQERLLRAIERVKAGGPPRGHAKLVESNRLFVRDRLKLFFDNQNVEAEVGTMARNFEEELACDGVVTGSATVSGTKIIFTASDYSVKAGSIGKYHGEKLIRAQESAIRAKRPILYLVDSSGARIDETAGHHVDKKGGGQLFYLHSIMSGFIPQVGVLYGTCFAGTAYTPVFCDLLVMMEDAAMAIASPRMVEMAIGQKLSPQELGGAKMHAEVSGSVDFIAKTEVEAADIVRAIFEYLPSSCEEKTPLRPAKLPSRSPDEIDDIIPDDPNRPYQIRDLIDAFVDADSFLEVKAHYAKELCVGFARIDGRAVGIVANNPAVKGGTIFPESSDKGAEFVWLCDAYQIPLVYLVDTPGFMVGSAVERAGILKRGRKFIFATSSATVPRICVIVRKSYGAGIYAMSGPAYDPDVTLALPSAEIAVMGPEAAVNAVYFNKLAAIADPEERKAETLRLRQEYKESYNIYQLAGEMVVDELIIPSELRSQLCHYLDLYQNKVTLRPTRRHGTII</sequence>
<dbReference type="PANTHER" id="PTHR22855:SF13">
    <property type="entry name" value="METHYLCROTONOYL-COA CARBOXYLASE BETA CHAIN, MITOCHONDRIAL"/>
    <property type="match status" value="1"/>
</dbReference>
<dbReference type="Gene3D" id="3.90.226.10">
    <property type="entry name" value="2-enoyl-CoA Hydratase, Chain A, domain 1"/>
    <property type="match status" value="2"/>
</dbReference>
<comment type="caution">
    <text evidence="4">The sequence shown here is derived from an EMBL/GenBank/DDBJ whole genome shotgun (WGS) entry which is preliminary data.</text>
</comment>
<dbReference type="EC" id="2.1.3.1" evidence="4"/>
<dbReference type="InterPro" id="IPR029045">
    <property type="entry name" value="ClpP/crotonase-like_dom_sf"/>
</dbReference>
<organism evidence="4 5">
    <name type="scientific">Acidithrix ferrooxidans</name>
    <dbReference type="NCBI Taxonomy" id="1280514"/>
    <lineage>
        <taxon>Bacteria</taxon>
        <taxon>Bacillati</taxon>
        <taxon>Actinomycetota</taxon>
        <taxon>Acidimicrobiia</taxon>
        <taxon>Acidimicrobiales</taxon>
        <taxon>Acidimicrobiaceae</taxon>
        <taxon>Acidithrix</taxon>
    </lineage>
</organism>
<dbReference type="GO" id="GO:0004485">
    <property type="term" value="F:methylcrotonoyl-CoA carboxylase activity"/>
    <property type="evidence" value="ECO:0007669"/>
    <property type="project" value="TreeGrafter"/>
</dbReference>
<dbReference type="AlphaFoldDB" id="A0A0D8HJS5"/>
<dbReference type="PANTHER" id="PTHR22855">
    <property type="entry name" value="ACETYL, PROPIONYL, PYRUVATE, AND GLUTACONYL CARBOXYLASE-RELATED"/>
    <property type="match status" value="1"/>
</dbReference>
<dbReference type="InterPro" id="IPR011763">
    <property type="entry name" value="COA_CT_C"/>
</dbReference>
<reference evidence="4 5" key="1">
    <citation type="submission" date="2015-01" db="EMBL/GenBank/DDBJ databases">
        <title>Draft genome of the acidophilic iron oxidizer Acidithrix ferrooxidans strain Py-F3.</title>
        <authorList>
            <person name="Poehlein A."/>
            <person name="Eisen S."/>
            <person name="Schloemann M."/>
            <person name="Johnson B.D."/>
            <person name="Daniel R."/>
            <person name="Muehling M."/>
        </authorList>
    </citation>
    <scope>NUCLEOTIDE SEQUENCE [LARGE SCALE GENOMIC DNA]</scope>
    <source>
        <strain evidence="4 5">Py-F3</strain>
    </source>
</reference>
<evidence type="ECO:0000313" key="4">
    <source>
        <dbReference type="EMBL" id="KJF18205.1"/>
    </source>
</evidence>
<dbReference type="InterPro" id="IPR011762">
    <property type="entry name" value="COA_CT_N"/>
</dbReference>
<dbReference type="GO" id="GO:0006552">
    <property type="term" value="P:L-leucine catabolic process"/>
    <property type="evidence" value="ECO:0007669"/>
    <property type="project" value="TreeGrafter"/>
</dbReference>
<feature type="domain" description="CoA carboxyltransferase N-terminal" evidence="2">
    <location>
        <begin position="1"/>
        <end position="253"/>
    </location>
</feature>
<dbReference type="STRING" id="1280514.AXFE_09510"/>
<dbReference type="PROSITE" id="PS50980">
    <property type="entry name" value="COA_CT_NTER"/>
    <property type="match status" value="1"/>
</dbReference>
<dbReference type="PATRIC" id="fig|1280514.3.peg.1248"/>
<protein>
    <submittedName>
        <fullName evidence="4">Methylmalonyl-CoA carboxyltransferase 12S subunit</fullName>
        <ecNumber evidence="4">2.1.3.1</ecNumber>
    </submittedName>
</protein>
<keyword evidence="5" id="KW-1185">Reference proteome</keyword>
<dbReference type="GO" id="GO:0047154">
    <property type="term" value="F:methylmalonyl-CoA carboxytransferase activity"/>
    <property type="evidence" value="ECO:0007669"/>
    <property type="project" value="UniProtKB-EC"/>
</dbReference>
<dbReference type="OrthoDB" id="9803706at2"/>
<gene>
    <name evidence="4" type="ORF">AXFE_09510</name>
</gene>
<accession>A0A0D8HJS5</accession>
<evidence type="ECO:0000259" key="3">
    <source>
        <dbReference type="PROSITE" id="PS50989"/>
    </source>
</evidence>
<evidence type="ECO:0000259" key="2">
    <source>
        <dbReference type="PROSITE" id="PS50980"/>
    </source>
</evidence>